<dbReference type="RefSeq" id="WP_042499852.1">
    <property type="nucleotide sequence ID" value="NZ_BBNU01000016.1"/>
</dbReference>
<dbReference type="InterPro" id="IPR012657">
    <property type="entry name" value="23S_rRNA-intervening_sequence"/>
</dbReference>
<evidence type="ECO:0000313" key="1">
    <source>
        <dbReference type="EMBL" id="GAL81520.1"/>
    </source>
</evidence>
<gene>
    <name evidence="1" type="ORF">JCM19274_1747</name>
</gene>
<dbReference type="PANTHER" id="PTHR38471:SF2">
    <property type="entry name" value="FOUR HELIX BUNDLE PROTEIN"/>
    <property type="match status" value="1"/>
</dbReference>
<dbReference type="AlphaFoldDB" id="A0A090WWP7"/>
<comment type="caution">
    <text evidence="1">The sequence shown here is derived from an EMBL/GenBank/DDBJ whole genome shotgun (WGS) entry which is preliminary data.</text>
</comment>
<name>A0A090WWP7_9FLAO</name>
<dbReference type="EMBL" id="BBNU01000016">
    <property type="protein sequence ID" value="GAL81520.1"/>
    <property type="molecule type" value="Genomic_DNA"/>
</dbReference>
<proteinExistence type="predicted"/>
<dbReference type="PIRSF" id="PIRSF035652">
    <property type="entry name" value="CHP02436"/>
    <property type="match status" value="1"/>
</dbReference>
<dbReference type="Pfam" id="PF05635">
    <property type="entry name" value="23S_rRNA_IVP"/>
    <property type="match status" value="1"/>
</dbReference>
<dbReference type="Proteomes" id="UP000029643">
    <property type="component" value="Unassembled WGS sequence"/>
</dbReference>
<dbReference type="InterPro" id="IPR036583">
    <property type="entry name" value="23S_rRNA_IVS_sf"/>
</dbReference>
<organism evidence="1 2">
    <name type="scientific">Algibacter lectus</name>
    <dbReference type="NCBI Taxonomy" id="221126"/>
    <lineage>
        <taxon>Bacteria</taxon>
        <taxon>Pseudomonadati</taxon>
        <taxon>Bacteroidota</taxon>
        <taxon>Flavobacteriia</taxon>
        <taxon>Flavobacteriales</taxon>
        <taxon>Flavobacteriaceae</taxon>
        <taxon>Algibacter</taxon>
    </lineage>
</organism>
<accession>A0A090WWP7</accession>
<dbReference type="NCBIfam" id="TIGR02436">
    <property type="entry name" value="four helix bundle protein"/>
    <property type="match status" value="1"/>
</dbReference>
<reference evidence="1 2" key="1">
    <citation type="journal article" date="2014" name="Genome Announc.">
        <title>Draft Genome Sequences of Marine Flavobacterium Algibacter lectus Strains SS8 and NR4.</title>
        <authorList>
            <person name="Takatani N."/>
            <person name="Nakanishi M."/>
            <person name="Meirelles P."/>
            <person name="Mino S."/>
            <person name="Suda W."/>
            <person name="Oshima K."/>
            <person name="Hattori M."/>
            <person name="Ohkuma M."/>
            <person name="Hosokawa M."/>
            <person name="Miyashita K."/>
            <person name="Thompson F.L."/>
            <person name="Niwa A."/>
            <person name="Sawabe T."/>
            <person name="Sawabe T."/>
        </authorList>
    </citation>
    <scope>NUCLEOTIDE SEQUENCE [LARGE SCALE GENOMIC DNA]</scope>
    <source>
        <strain evidence="2">JCM19274</strain>
    </source>
</reference>
<sequence length="117" mass="13469">MGRSILKDKSYAFAILIVKLSQLLVTEQKEYVLSKQLLRSGTAVGALIREAEFAQSKADFIHKMSIALKEANETLYWIDLLKDTYYINKQQYENHFHLNKELVAMLVSSIKTSKSRL</sequence>
<evidence type="ECO:0000313" key="2">
    <source>
        <dbReference type="Proteomes" id="UP000029643"/>
    </source>
</evidence>
<dbReference type="Gene3D" id="1.20.1440.60">
    <property type="entry name" value="23S rRNA-intervening sequence"/>
    <property type="match status" value="1"/>
</dbReference>
<protein>
    <submittedName>
        <fullName evidence="1">Conserved protein</fullName>
    </submittedName>
</protein>
<dbReference type="PANTHER" id="PTHR38471">
    <property type="entry name" value="FOUR HELIX BUNDLE PROTEIN"/>
    <property type="match status" value="1"/>
</dbReference>
<dbReference type="SUPFAM" id="SSF158446">
    <property type="entry name" value="IVS-encoded protein-like"/>
    <property type="match status" value="1"/>
</dbReference>